<organism evidence="3 4">
    <name type="scientific">Colletotrichum chlorophyti</name>
    <dbReference type="NCBI Taxonomy" id="708187"/>
    <lineage>
        <taxon>Eukaryota</taxon>
        <taxon>Fungi</taxon>
        <taxon>Dikarya</taxon>
        <taxon>Ascomycota</taxon>
        <taxon>Pezizomycotina</taxon>
        <taxon>Sordariomycetes</taxon>
        <taxon>Hypocreomycetidae</taxon>
        <taxon>Glomerellales</taxon>
        <taxon>Glomerellaceae</taxon>
        <taxon>Colletotrichum</taxon>
    </lineage>
</organism>
<dbReference type="Pfam" id="PF24864">
    <property type="entry name" value="DUF7730"/>
    <property type="match status" value="1"/>
</dbReference>
<dbReference type="OrthoDB" id="62952at2759"/>
<dbReference type="Proteomes" id="UP000186583">
    <property type="component" value="Unassembled WGS sequence"/>
</dbReference>
<sequence>MTKLTLSVPLPAHQHHSFNKRLLGLPLELRNLIYYHALVSPPKYSRHHLPDCHYRYNHTRTSIEPAACLVLEPTFEANERHRIYPWDDVIQCRCAKRTTLNLLLANRQVHHEAAPVFWSRNVFVFEHPDEFTLIIGSRLRPAYRRLLRHVYIASAEPWDTAPKTTTNLFSEQESLEKPIPRWLQFWGALNQCKALRTLAVRPEVVRKHAADVASLAMRFPELRRFELTVVMRYKDQSVDFYRDWGCFRACAQIQRDTVFVRASKTVAFRGAAGERYRETGCKELYRDFTTNFCVHVDSIVRERFLGCDMENREFVDLHGGKLAAGLDDLATSYRVELPTGEKARIEFMGVPQSRRTRLELLKGRLARDARARAEGKPTAAEEKLLKEVRWRKNNKKEQEASEELCERMRVLGDRVRREREMEEEEKKVKERERAEVRRAVEERMVERRLERKRVKRRSAERVEEGILELSL</sequence>
<accession>A0A1Q8RC57</accession>
<dbReference type="InterPro" id="IPR056632">
    <property type="entry name" value="DUF7730"/>
</dbReference>
<feature type="coiled-coil region" evidence="1">
    <location>
        <begin position="412"/>
        <end position="442"/>
    </location>
</feature>
<dbReference type="EMBL" id="MPGH01000237">
    <property type="protein sequence ID" value="OLN81938.1"/>
    <property type="molecule type" value="Genomic_DNA"/>
</dbReference>
<protein>
    <recommendedName>
        <fullName evidence="2">DUF7730 domain-containing protein</fullName>
    </recommendedName>
</protein>
<reference evidence="3 4" key="1">
    <citation type="submission" date="2016-11" db="EMBL/GenBank/DDBJ databases">
        <title>Draft Genome Assembly of Colletotrichum chlorophyti a pathogen of herbaceous plants.</title>
        <authorList>
            <person name="Gan P."/>
            <person name="Narusaka M."/>
            <person name="Tsushima A."/>
            <person name="Narusaka Y."/>
            <person name="Takano Y."/>
            <person name="Shirasu K."/>
        </authorList>
    </citation>
    <scope>NUCLEOTIDE SEQUENCE [LARGE SCALE GENOMIC DNA]</scope>
    <source>
        <strain evidence="3 4">NTL11</strain>
    </source>
</reference>
<comment type="caution">
    <text evidence="3">The sequence shown here is derived from an EMBL/GenBank/DDBJ whole genome shotgun (WGS) entry which is preliminary data.</text>
</comment>
<dbReference type="STRING" id="708187.A0A1Q8RC57"/>
<name>A0A1Q8RC57_9PEZI</name>
<feature type="domain" description="DUF7730" evidence="2">
    <location>
        <begin position="23"/>
        <end position="201"/>
    </location>
</feature>
<gene>
    <name evidence="3" type="ORF">CCHL11_08621</name>
</gene>
<dbReference type="AlphaFoldDB" id="A0A1Q8RC57"/>
<evidence type="ECO:0000313" key="3">
    <source>
        <dbReference type="EMBL" id="OLN81938.1"/>
    </source>
</evidence>
<evidence type="ECO:0000259" key="2">
    <source>
        <dbReference type="Pfam" id="PF24864"/>
    </source>
</evidence>
<evidence type="ECO:0000256" key="1">
    <source>
        <dbReference type="SAM" id="Coils"/>
    </source>
</evidence>
<proteinExistence type="predicted"/>
<keyword evidence="1" id="KW-0175">Coiled coil</keyword>
<evidence type="ECO:0000313" key="4">
    <source>
        <dbReference type="Proteomes" id="UP000186583"/>
    </source>
</evidence>
<dbReference type="PANTHER" id="PTHR38790:SF9">
    <property type="entry name" value="F-BOX DOMAIN-CONTAINING PROTEIN"/>
    <property type="match status" value="1"/>
</dbReference>
<keyword evidence="4" id="KW-1185">Reference proteome</keyword>
<dbReference type="PANTHER" id="PTHR38790">
    <property type="entry name" value="2EXR DOMAIN-CONTAINING PROTEIN-RELATED"/>
    <property type="match status" value="1"/>
</dbReference>